<feature type="region of interest" description="Disordered" evidence="1">
    <location>
        <begin position="539"/>
        <end position="634"/>
    </location>
</feature>
<dbReference type="AlphaFoldDB" id="A0A368JG61"/>
<dbReference type="Proteomes" id="UP000253383">
    <property type="component" value="Unassembled WGS sequence"/>
</dbReference>
<name>A0A368JG61_9BACT</name>
<evidence type="ECO:0000313" key="5">
    <source>
        <dbReference type="Proteomes" id="UP000253383"/>
    </source>
</evidence>
<evidence type="ECO:0000256" key="1">
    <source>
        <dbReference type="SAM" id="MobiDB-lite"/>
    </source>
</evidence>
<organism evidence="4 5">
    <name type="scientific">Larkinella punicea</name>
    <dbReference type="NCBI Taxonomy" id="2315727"/>
    <lineage>
        <taxon>Bacteria</taxon>
        <taxon>Pseudomonadati</taxon>
        <taxon>Bacteroidota</taxon>
        <taxon>Cytophagia</taxon>
        <taxon>Cytophagales</taxon>
        <taxon>Spirosomataceae</taxon>
        <taxon>Larkinella</taxon>
    </lineage>
</organism>
<dbReference type="EMBL" id="QOWE01000025">
    <property type="protein sequence ID" value="RCR66637.1"/>
    <property type="molecule type" value="Genomic_DNA"/>
</dbReference>
<comment type="caution">
    <text evidence="4">The sequence shown here is derived from an EMBL/GenBank/DDBJ whole genome shotgun (WGS) entry which is preliminary data.</text>
</comment>
<dbReference type="Gene3D" id="3.30.2010.10">
    <property type="entry name" value="Metalloproteases ('zincins'), catalytic domain"/>
    <property type="match status" value="1"/>
</dbReference>
<dbReference type="PANTHER" id="PTHR34978">
    <property type="entry name" value="POSSIBLE SENSOR-TRANSDUCER PROTEIN BLAR"/>
    <property type="match status" value="1"/>
</dbReference>
<keyword evidence="2" id="KW-0472">Membrane</keyword>
<feature type="transmembrane region" description="Helical" evidence="2">
    <location>
        <begin position="49"/>
        <end position="71"/>
    </location>
</feature>
<evidence type="ECO:0000256" key="2">
    <source>
        <dbReference type="SAM" id="Phobius"/>
    </source>
</evidence>
<feature type="compositionally biased region" description="Pro residues" evidence="1">
    <location>
        <begin position="576"/>
        <end position="587"/>
    </location>
</feature>
<dbReference type="CDD" id="cd07341">
    <property type="entry name" value="M56_BlaR1_MecR1_like"/>
    <property type="match status" value="1"/>
</dbReference>
<dbReference type="PANTHER" id="PTHR34978:SF3">
    <property type="entry name" value="SLR0241 PROTEIN"/>
    <property type="match status" value="1"/>
</dbReference>
<feature type="transmembrane region" description="Helical" evidence="2">
    <location>
        <begin position="219"/>
        <end position="241"/>
    </location>
</feature>
<keyword evidence="2" id="KW-0812">Transmembrane</keyword>
<accession>A0A368JG61</accession>
<feature type="domain" description="Peptidase M56" evidence="3">
    <location>
        <begin position="110"/>
        <end position="280"/>
    </location>
</feature>
<dbReference type="RefSeq" id="WP_114408886.1">
    <property type="nucleotide sequence ID" value="NZ_QOWE01000025.1"/>
</dbReference>
<dbReference type="InterPro" id="IPR008756">
    <property type="entry name" value="Peptidase_M56"/>
</dbReference>
<keyword evidence="2" id="KW-1133">Transmembrane helix</keyword>
<gene>
    <name evidence="4" type="ORF">DUE52_25375</name>
</gene>
<feature type="transmembrane region" description="Helical" evidence="2">
    <location>
        <begin position="14"/>
        <end position="37"/>
    </location>
</feature>
<reference evidence="4 5" key="1">
    <citation type="submission" date="2018-07" db="EMBL/GenBank/DDBJ databases">
        <title>Genome analysis of Larkinella rosea.</title>
        <authorList>
            <person name="Zhou Z."/>
            <person name="Wang G."/>
        </authorList>
    </citation>
    <scope>NUCLEOTIDE SEQUENCE [LARGE SCALE GENOMIC DNA]</scope>
    <source>
        <strain evidence="5">zzj9</strain>
    </source>
</reference>
<keyword evidence="5" id="KW-1185">Reference proteome</keyword>
<sequence length="634" mass="69985">MNAFNVFSEPFTNALGWALVHTLWQGTLLVAAAALALRLTQNRPASVRYGIGIGTLSLQLLAFVVTFWLGYEPVRTTLSIQGDRQTAIVRDLSFTSDWSDQLMSWLHPHLSLLVTVWFLGAVLLMVRLLGGWVFVQRLTRRNNSPAPEAWQTYVQKIADQLGITKAVRLVESAEIAVPMTIGWLKPVILIPIGLLAGLSPRQVEAVLAHELAHIRRYDYLVNLVQSAVEIILFFHPAIWWLSARVREEREHCCDDVAIQLRGERASLAQALVHLEERRQALVVTPTLAMAFGARRQSFLQRVKRVIGVSEQPSSKPNGLLAAGCLVLLAGLVTGQRVDRPAITSRPHGDAMTINAWHSDTNSQRSVPEEISIKVVEKPEPLTLSIDTDAVDPVMRIRLETELDHHLEQVERLEREMEKIHLPMIQLEKQLELQTKLEHLTDQEMEKVNQQMAKLQSLTTGHLRLFTDSMGTFSAKIAGLAEKASLHAVEVLRLQEKVLQLDSVPAIAPVPAAPPRPARMPKPAGVKGLYWYNGKRYNRPEDMPKAPNPPVPPAPTPDVPAAAMAPVPAIPPAALAPTPPTPPEPPAPAEGDEVSTWSTKNGTVLHIKTKSAPKAKATKSAKPAKAKTTPKKQKE</sequence>
<evidence type="ECO:0000259" key="3">
    <source>
        <dbReference type="Pfam" id="PF05569"/>
    </source>
</evidence>
<dbReference type="OrthoDB" id="15218at2"/>
<dbReference type="InterPro" id="IPR052173">
    <property type="entry name" value="Beta-lactam_resp_regulator"/>
</dbReference>
<protein>
    <recommendedName>
        <fullName evidence="3">Peptidase M56 domain-containing protein</fullName>
    </recommendedName>
</protein>
<feature type="compositionally biased region" description="Pro residues" evidence="1">
    <location>
        <begin position="545"/>
        <end position="557"/>
    </location>
</feature>
<proteinExistence type="predicted"/>
<feature type="compositionally biased region" description="Basic residues" evidence="1">
    <location>
        <begin position="606"/>
        <end position="634"/>
    </location>
</feature>
<dbReference type="Pfam" id="PF05569">
    <property type="entry name" value="Peptidase_M56"/>
    <property type="match status" value="1"/>
</dbReference>
<feature type="transmembrane region" description="Helical" evidence="2">
    <location>
        <begin position="110"/>
        <end position="135"/>
    </location>
</feature>
<evidence type="ECO:0000313" key="4">
    <source>
        <dbReference type="EMBL" id="RCR66637.1"/>
    </source>
</evidence>
<feature type="compositionally biased region" description="Low complexity" evidence="1">
    <location>
        <begin position="558"/>
        <end position="575"/>
    </location>
</feature>